<feature type="transmembrane region" description="Helical" evidence="5">
    <location>
        <begin position="112"/>
        <end position="131"/>
    </location>
</feature>
<comment type="caution">
    <text evidence="7">The sequence shown here is derived from an EMBL/GenBank/DDBJ whole genome shotgun (WGS) entry which is preliminary data.</text>
</comment>
<feature type="transmembrane region" description="Helical" evidence="5">
    <location>
        <begin position="151"/>
        <end position="180"/>
    </location>
</feature>
<feature type="transmembrane region" description="Helical" evidence="5">
    <location>
        <begin position="14"/>
        <end position="31"/>
    </location>
</feature>
<evidence type="ECO:0000256" key="1">
    <source>
        <dbReference type="ARBA" id="ARBA00004141"/>
    </source>
</evidence>
<dbReference type="GO" id="GO:0016020">
    <property type="term" value="C:membrane"/>
    <property type="evidence" value="ECO:0007669"/>
    <property type="project" value="UniProtKB-SubCell"/>
</dbReference>
<keyword evidence="2 5" id="KW-0812">Transmembrane</keyword>
<accession>A0A9W8L5B4</accession>
<keyword evidence="8" id="KW-1185">Reference proteome</keyword>
<evidence type="ECO:0000256" key="3">
    <source>
        <dbReference type="ARBA" id="ARBA00022989"/>
    </source>
</evidence>
<dbReference type="SUPFAM" id="SSF144091">
    <property type="entry name" value="Rhomboid-like"/>
    <property type="match status" value="1"/>
</dbReference>
<dbReference type="Proteomes" id="UP001151516">
    <property type="component" value="Unassembled WGS sequence"/>
</dbReference>
<evidence type="ECO:0000256" key="4">
    <source>
        <dbReference type="ARBA" id="ARBA00023136"/>
    </source>
</evidence>
<dbReference type="Gene3D" id="1.20.1540.10">
    <property type="entry name" value="Rhomboid-like"/>
    <property type="match status" value="1"/>
</dbReference>
<evidence type="ECO:0000313" key="7">
    <source>
        <dbReference type="EMBL" id="KAJ2690676.1"/>
    </source>
</evidence>
<dbReference type="InterPro" id="IPR009060">
    <property type="entry name" value="UBA-like_sf"/>
</dbReference>
<evidence type="ECO:0000313" key="8">
    <source>
        <dbReference type="Proteomes" id="UP001151516"/>
    </source>
</evidence>
<feature type="domain" description="CUE" evidence="6">
    <location>
        <begin position="219"/>
        <end position="261"/>
    </location>
</feature>
<dbReference type="Gene3D" id="1.10.8.10">
    <property type="entry name" value="DNA helicase RuvA subunit, C-terminal domain"/>
    <property type="match status" value="1"/>
</dbReference>
<dbReference type="InterPro" id="IPR003892">
    <property type="entry name" value="CUE"/>
</dbReference>
<dbReference type="AlphaFoldDB" id="A0A9W8L5B4"/>
<dbReference type="InterPro" id="IPR035952">
    <property type="entry name" value="Rhomboid-like_sf"/>
</dbReference>
<dbReference type="PANTHER" id="PTHR43066">
    <property type="entry name" value="RHOMBOID-RELATED PROTEIN"/>
    <property type="match status" value="1"/>
</dbReference>
<keyword evidence="3 5" id="KW-1133">Transmembrane helix</keyword>
<dbReference type="EMBL" id="JANBTX010000009">
    <property type="protein sequence ID" value="KAJ2690676.1"/>
    <property type="molecule type" value="Genomic_DNA"/>
</dbReference>
<dbReference type="CDD" id="cd14279">
    <property type="entry name" value="CUE"/>
    <property type="match status" value="1"/>
</dbReference>
<dbReference type="SUPFAM" id="SSF46934">
    <property type="entry name" value="UBA-like"/>
    <property type="match status" value="1"/>
</dbReference>
<dbReference type="PROSITE" id="PS51140">
    <property type="entry name" value="CUE"/>
    <property type="match status" value="1"/>
</dbReference>
<name>A0A9W8L5B4_9FUNG</name>
<protein>
    <recommendedName>
        <fullName evidence="6">CUE domain-containing protein</fullName>
    </recommendedName>
</protein>
<gene>
    <name evidence="7" type="ORF">IWW39_000618</name>
</gene>
<feature type="transmembrane region" description="Helical" evidence="5">
    <location>
        <begin position="86"/>
        <end position="105"/>
    </location>
</feature>
<organism evidence="7 8">
    <name type="scientific">Coemansia spiralis</name>
    <dbReference type="NCBI Taxonomy" id="417178"/>
    <lineage>
        <taxon>Eukaryota</taxon>
        <taxon>Fungi</taxon>
        <taxon>Fungi incertae sedis</taxon>
        <taxon>Zoopagomycota</taxon>
        <taxon>Kickxellomycotina</taxon>
        <taxon>Kickxellomycetes</taxon>
        <taxon>Kickxellales</taxon>
        <taxon>Kickxellaceae</taxon>
        <taxon>Coemansia</taxon>
    </lineage>
</organism>
<dbReference type="OrthoDB" id="272778at2759"/>
<keyword evidence="4 5" id="KW-0472">Membrane</keyword>
<dbReference type="GO" id="GO:0043130">
    <property type="term" value="F:ubiquitin binding"/>
    <property type="evidence" value="ECO:0007669"/>
    <property type="project" value="InterPro"/>
</dbReference>
<evidence type="ECO:0000256" key="2">
    <source>
        <dbReference type="ARBA" id="ARBA00022692"/>
    </source>
</evidence>
<dbReference type="GO" id="GO:0004252">
    <property type="term" value="F:serine-type endopeptidase activity"/>
    <property type="evidence" value="ECO:0007669"/>
    <property type="project" value="TreeGrafter"/>
</dbReference>
<dbReference type="PANTHER" id="PTHR43066:SF21">
    <property type="entry name" value="UBIQUITIN-ASSOCIATED DOMAIN-CONTAINING PROTEIN 2"/>
    <property type="match status" value="1"/>
</dbReference>
<evidence type="ECO:0000256" key="5">
    <source>
        <dbReference type="SAM" id="Phobius"/>
    </source>
</evidence>
<comment type="subcellular location">
    <subcellularLocation>
        <location evidence="1">Membrane</location>
        <topology evidence="1">Multi-pass membrane protein</topology>
    </subcellularLocation>
</comment>
<sequence length="261" mass="27645">MTASGLQGAPVTKLWLTGIGLASALAGLFGWRHNLRLQLAAAPNGLQLWRLLTSLSGFSTWPEVLAALVLAYELRVVERVFGSRRFASFLVVAGVVGQALTVAAMRLAGLRAVAGGPYALLLACVCQYWRLVPRSYYVRVAGVAVPDTWGVYAAAACLVAPRLLVAAVPAAAGVVAGMAYSADVAGLGRWRLPLWMASLARQWLAPVVSARSARTDADVAPEHVDAIASMFPDARREHIAEVLRMVGNDANRAVAMLLDSS</sequence>
<proteinExistence type="predicted"/>
<evidence type="ECO:0000259" key="6">
    <source>
        <dbReference type="PROSITE" id="PS51140"/>
    </source>
</evidence>
<reference evidence="7" key="1">
    <citation type="submission" date="2022-07" db="EMBL/GenBank/DDBJ databases">
        <title>Phylogenomic reconstructions and comparative analyses of Kickxellomycotina fungi.</title>
        <authorList>
            <person name="Reynolds N.K."/>
            <person name="Stajich J.E."/>
            <person name="Barry K."/>
            <person name="Grigoriev I.V."/>
            <person name="Crous P."/>
            <person name="Smith M.E."/>
        </authorList>
    </citation>
    <scope>NUCLEOTIDE SEQUENCE</scope>
    <source>
        <strain evidence="7">CBS 109367</strain>
    </source>
</reference>
<feature type="transmembrane region" description="Helical" evidence="5">
    <location>
        <begin position="51"/>
        <end position="74"/>
    </location>
</feature>